<dbReference type="InterPro" id="IPR050600">
    <property type="entry name" value="SETD3_SETD6_MTase"/>
</dbReference>
<sequence length="408" mass="45313">MGSENPNATSLMLWLAQNGGNFHPSTEFSKITSGFTVIATELLPSDSTIVKIPFSLAITRNIATQALAQILKNHSALESWNERQCIASYLCFHHILNGESLNLRHRPYVNTLPTPEQLRTGLFLTPEERELFKGTNVFGAIQDREREWWSEWSQCRAVVARVNEEWAQALTWESYIASASHISSRAFPSTLLSKIPSLLSSPSTEPILLPGVDSLNHARGQPVSWVVTYPDELINIPEPCVSLVLHSPTAAGSEVFNNYGAKPNSELIIGYGFSLAENPDDTIILKIGGSGADTKKWEVGRSARGAEGLWAEILSLVAQDPSEEEVMYEDELDACSMLGDMIRVVIEKLPKPRRSLDPGRIRPEVIEMFRNYIEGQQNILDSLLEFVDAKEQAAIERARSQGVDIIIE</sequence>
<dbReference type="OrthoDB" id="42889at2759"/>
<dbReference type="InterPro" id="IPR046341">
    <property type="entry name" value="SET_dom_sf"/>
</dbReference>
<dbReference type="PANTHER" id="PTHR13271:SF147">
    <property type="entry name" value="PROTEIN-LYSINE N-METHYLTRANSFERASE EFM1-RELATED"/>
    <property type="match status" value="1"/>
</dbReference>
<evidence type="ECO:0000313" key="2">
    <source>
        <dbReference type="Proteomes" id="UP001150266"/>
    </source>
</evidence>
<name>A0A9W9DNT2_9AGAR</name>
<dbReference type="Proteomes" id="UP001150266">
    <property type="component" value="Unassembled WGS sequence"/>
</dbReference>
<comment type="caution">
    <text evidence="1">The sequence shown here is derived from an EMBL/GenBank/DDBJ whole genome shotgun (WGS) entry which is preliminary data.</text>
</comment>
<dbReference type="GO" id="GO:0016279">
    <property type="term" value="F:protein-lysine N-methyltransferase activity"/>
    <property type="evidence" value="ECO:0007669"/>
    <property type="project" value="TreeGrafter"/>
</dbReference>
<keyword evidence="2" id="KW-1185">Reference proteome</keyword>
<accession>A0A9W9DNT2</accession>
<proteinExistence type="predicted"/>
<organism evidence="1 2">
    <name type="scientific">Lentinula aciculospora</name>
    <dbReference type="NCBI Taxonomy" id="153920"/>
    <lineage>
        <taxon>Eukaryota</taxon>
        <taxon>Fungi</taxon>
        <taxon>Dikarya</taxon>
        <taxon>Basidiomycota</taxon>
        <taxon>Agaricomycotina</taxon>
        <taxon>Agaricomycetes</taxon>
        <taxon>Agaricomycetidae</taxon>
        <taxon>Agaricales</taxon>
        <taxon>Marasmiineae</taxon>
        <taxon>Omphalotaceae</taxon>
        <taxon>Lentinula</taxon>
    </lineage>
</organism>
<reference evidence="1" key="1">
    <citation type="submission" date="2022-08" db="EMBL/GenBank/DDBJ databases">
        <title>A Global Phylogenomic Analysis of the Shiitake Genus Lentinula.</title>
        <authorList>
            <consortium name="DOE Joint Genome Institute"/>
            <person name="Sierra-Patev S."/>
            <person name="Min B."/>
            <person name="Naranjo-Ortiz M."/>
            <person name="Looney B."/>
            <person name="Konkel Z."/>
            <person name="Slot J.C."/>
            <person name="Sakamoto Y."/>
            <person name="Steenwyk J.L."/>
            <person name="Rokas A."/>
            <person name="Carro J."/>
            <person name="Camarero S."/>
            <person name="Ferreira P."/>
            <person name="Molpeceres G."/>
            <person name="Ruiz-Duenas F.J."/>
            <person name="Serrano A."/>
            <person name="Henrissat B."/>
            <person name="Drula E."/>
            <person name="Hughes K.W."/>
            <person name="Mata J.L."/>
            <person name="Ishikawa N.K."/>
            <person name="Vargas-Isla R."/>
            <person name="Ushijima S."/>
            <person name="Smith C.A."/>
            <person name="Ahrendt S."/>
            <person name="Andreopoulos W."/>
            <person name="He G."/>
            <person name="Labutti K."/>
            <person name="Lipzen A."/>
            <person name="Ng V."/>
            <person name="Riley R."/>
            <person name="Sandor L."/>
            <person name="Barry K."/>
            <person name="Martinez A.T."/>
            <person name="Xiao Y."/>
            <person name="Gibbons J.G."/>
            <person name="Terashima K."/>
            <person name="Grigoriev I.V."/>
            <person name="Hibbett D.S."/>
        </authorList>
    </citation>
    <scope>NUCLEOTIDE SEQUENCE</scope>
    <source>
        <strain evidence="1">JLM2183</strain>
    </source>
</reference>
<dbReference type="AlphaFoldDB" id="A0A9W9DNT2"/>
<dbReference type="SUPFAM" id="SSF82199">
    <property type="entry name" value="SET domain"/>
    <property type="match status" value="1"/>
</dbReference>
<evidence type="ECO:0000313" key="1">
    <source>
        <dbReference type="EMBL" id="KAJ4479207.1"/>
    </source>
</evidence>
<dbReference type="PANTHER" id="PTHR13271">
    <property type="entry name" value="UNCHARACTERIZED PUTATIVE METHYLTRANSFERASE"/>
    <property type="match status" value="1"/>
</dbReference>
<dbReference type="Gene3D" id="3.90.1410.10">
    <property type="entry name" value="set domain protein methyltransferase, domain 1"/>
    <property type="match status" value="1"/>
</dbReference>
<dbReference type="GO" id="GO:0005634">
    <property type="term" value="C:nucleus"/>
    <property type="evidence" value="ECO:0007669"/>
    <property type="project" value="TreeGrafter"/>
</dbReference>
<dbReference type="EMBL" id="JAOTPV010000008">
    <property type="protein sequence ID" value="KAJ4479207.1"/>
    <property type="molecule type" value="Genomic_DNA"/>
</dbReference>
<gene>
    <name evidence="1" type="ORF">J3R30DRAFT_3702319</name>
</gene>
<protein>
    <submittedName>
        <fullName evidence="1">SET domain protein</fullName>
    </submittedName>
</protein>